<name>A0A2K1PFX9_9BACT</name>
<dbReference type="EMBL" id="AZRM01000011">
    <property type="protein sequence ID" value="PNS01714.1"/>
    <property type="molecule type" value="Genomic_DNA"/>
</dbReference>
<evidence type="ECO:0000256" key="3">
    <source>
        <dbReference type="ARBA" id="ARBA00022519"/>
    </source>
</evidence>
<comment type="caution">
    <text evidence="18">The sequence shown here is derived from an EMBL/GenBank/DDBJ whole genome shotgun (WGS) entry which is preliminary data.</text>
</comment>
<accession>A0A2K1PFX9</accession>
<evidence type="ECO:0000256" key="6">
    <source>
        <dbReference type="ARBA" id="ARBA00022643"/>
    </source>
</evidence>
<keyword evidence="13" id="KW-0830">Ubiquinone</keyword>
<evidence type="ECO:0000256" key="14">
    <source>
        <dbReference type="ARBA" id="ARBA00023136"/>
    </source>
</evidence>
<keyword evidence="6" id="KW-0288">FMN</keyword>
<keyword evidence="2" id="KW-1003">Cell membrane</keyword>
<keyword evidence="12" id="KW-0406">Ion transport</keyword>
<dbReference type="AlphaFoldDB" id="A0A2K1PFX9"/>
<gene>
    <name evidence="18" type="ORF">X928_02490</name>
</gene>
<dbReference type="GO" id="GO:0010181">
    <property type="term" value="F:FMN binding"/>
    <property type="evidence" value="ECO:0007669"/>
    <property type="project" value="InterPro"/>
</dbReference>
<organism evidence="18 19">
    <name type="scientific">Petrotoga miotherma DSM 10691</name>
    <dbReference type="NCBI Taxonomy" id="1434326"/>
    <lineage>
        <taxon>Bacteria</taxon>
        <taxon>Thermotogati</taxon>
        <taxon>Thermotogota</taxon>
        <taxon>Thermotogae</taxon>
        <taxon>Petrotogales</taxon>
        <taxon>Petrotogaceae</taxon>
        <taxon>Petrotoga</taxon>
    </lineage>
</organism>
<evidence type="ECO:0000256" key="1">
    <source>
        <dbReference type="ARBA" id="ARBA00022448"/>
    </source>
</evidence>
<feature type="transmembrane region" description="Helical" evidence="16">
    <location>
        <begin position="7"/>
        <end position="27"/>
    </location>
</feature>
<evidence type="ECO:0000256" key="16">
    <source>
        <dbReference type="SAM" id="Phobius"/>
    </source>
</evidence>
<evidence type="ECO:0000256" key="5">
    <source>
        <dbReference type="ARBA" id="ARBA00022630"/>
    </source>
</evidence>
<evidence type="ECO:0000256" key="10">
    <source>
        <dbReference type="ARBA" id="ARBA00023027"/>
    </source>
</evidence>
<dbReference type="Proteomes" id="UP000236199">
    <property type="component" value="Unassembled WGS sequence"/>
</dbReference>
<dbReference type="RefSeq" id="WP_103078315.1">
    <property type="nucleotide sequence ID" value="NZ_AZRM01000011.1"/>
</dbReference>
<evidence type="ECO:0000313" key="18">
    <source>
        <dbReference type="EMBL" id="PNS01714.1"/>
    </source>
</evidence>
<evidence type="ECO:0000256" key="4">
    <source>
        <dbReference type="ARBA" id="ARBA00022553"/>
    </source>
</evidence>
<dbReference type="PANTHER" id="PTHR37838">
    <property type="entry name" value="NA(+)-TRANSLOCATING NADH-QUINONE REDUCTASE SUBUNIT C"/>
    <property type="match status" value="1"/>
</dbReference>
<evidence type="ECO:0000256" key="9">
    <source>
        <dbReference type="ARBA" id="ARBA00022989"/>
    </source>
</evidence>
<evidence type="ECO:0000256" key="2">
    <source>
        <dbReference type="ARBA" id="ARBA00022475"/>
    </source>
</evidence>
<keyword evidence="1" id="KW-0813">Transport</keyword>
<dbReference type="InterPro" id="IPR007329">
    <property type="entry name" value="FMN-bd"/>
</dbReference>
<reference evidence="18 19" key="1">
    <citation type="submission" date="2013-12" db="EMBL/GenBank/DDBJ databases">
        <title>Comparative genomics of Petrotoga isolates.</title>
        <authorList>
            <person name="Nesbo C.L."/>
            <person name="Charchuk R."/>
            <person name="Chow K."/>
        </authorList>
    </citation>
    <scope>NUCLEOTIDE SEQUENCE [LARGE SCALE GENOMIC DNA]</scope>
    <source>
        <strain evidence="18 19">DSM 10691</strain>
    </source>
</reference>
<keyword evidence="9 16" id="KW-1133">Transmembrane helix</keyword>
<keyword evidence="15" id="KW-0739">Sodium transport</keyword>
<sequence length="203" mass="22462">MKREGRVYTVIFTFIISFVFVFVLAVANELTKDTVERNQELFQIKAILSAMGISYQSDEEAFQKYNSIVSTVNINGSQLYTTEVNGENIYATIFTGSGLWGTITGVLAVNEDVSRIVGIDFISQNETPGLGGRIEEDWFKRQFSGLKIIDGEIKVVTGQDGGDYEYENGQVDAITGATRTSESIERIVNETISNLRDILGVNS</sequence>
<keyword evidence="8" id="KW-1278">Translocase</keyword>
<evidence type="ECO:0000256" key="15">
    <source>
        <dbReference type="ARBA" id="ARBA00023201"/>
    </source>
</evidence>
<evidence type="ECO:0000256" key="7">
    <source>
        <dbReference type="ARBA" id="ARBA00022692"/>
    </source>
</evidence>
<evidence type="ECO:0000256" key="8">
    <source>
        <dbReference type="ARBA" id="ARBA00022967"/>
    </source>
</evidence>
<keyword evidence="14 16" id="KW-0472">Membrane</keyword>
<keyword evidence="5" id="KW-0285">Flavoprotein</keyword>
<feature type="domain" description="FMN-binding" evidence="17">
    <location>
        <begin position="98"/>
        <end position="195"/>
    </location>
</feature>
<keyword evidence="7 16" id="KW-0812">Transmembrane</keyword>
<dbReference type="GO" id="GO:0006814">
    <property type="term" value="P:sodium ion transport"/>
    <property type="evidence" value="ECO:0007669"/>
    <property type="project" value="UniProtKB-KW"/>
</dbReference>
<dbReference type="Pfam" id="PF04205">
    <property type="entry name" value="FMN_bind"/>
    <property type="match status" value="1"/>
</dbReference>
<evidence type="ECO:0000313" key="19">
    <source>
        <dbReference type="Proteomes" id="UP000236199"/>
    </source>
</evidence>
<keyword evidence="10" id="KW-0520">NAD</keyword>
<keyword evidence="3" id="KW-0997">Cell inner membrane</keyword>
<evidence type="ECO:0000256" key="11">
    <source>
        <dbReference type="ARBA" id="ARBA00023053"/>
    </source>
</evidence>
<keyword evidence="4" id="KW-0597">Phosphoprotein</keyword>
<dbReference type="SMART" id="SM00900">
    <property type="entry name" value="FMN_bind"/>
    <property type="match status" value="1"/>
</dbReference>
<keyword evidence="11" id="KW-0915">Sodium</keyword>
<evidence type="ECO:0000256" key="13">
    <source>
        <dbReference type="ARBA" id="ARBA00023075"/>
    </source>
</evidence>
<dbReference type="GO" id="GO:0016020">
    <property type="term" value="C:membrane"/>
    <property type="evidence" value="ECO:0007669"/>
    <property type="project" value="InterPro"/>
</dbReference>
<dbReference type="OrthoDB" id="9794010at2"/>
<dbReference type="GO" id="GO:0016655">
    <property type="term" value="F:oxidoreductase activity, acting on NAD(P)H, quinone or similar compound as acceptor"/>
    <property type="evidence" value="ECO:0007669"/>
    <property type="project" value="InterPro"/>
</dbReference>
<proteinExistence type="predicted"/>
<keyword evidence="19" id="KW-1185">Reference proteome</keyword>
<dbReference type="PANTHER" id="PTHR37838:SF1">
    <property type="entry name" value="NA(+)-TRANSLOCATING NADH-QUINONE REDUCTASE SUBUNIT C"/>
    <property type="match status" value="1"/>
</dbReference>
<evidence type="ECO:0000259" key="17">
    <source>
        <dbReference type="SMART" id="SM00900"/>
    </source>
</evidence>
<dbReference type="InterPro" id="IPR010204">
    <property type="entry name" value="NqrC"/>
</dbReference>
<protein>
    <submittedName>
        <fullName evidence="18">FMN-binding protein</fullName>
    </submittedName>
</protein>
<evidence type="ECO:0000256" key="12">
    <source>
        <dbReference type="ARBA" id="ARBA00023065"/>
    </source>
</evidence>